<sequence length="232" mass="25893">MDIDFRSSNVCSGSSSLALDWLLFHLHVSETLETTVFYSGREAQGHSNGRARSSTKLSVWDVEGNRKRLFFTVSAFLHSAGIVTFTMLTPGFKVSTPLSVLLSTRKRYRSLHRRKGSWAIRKQRSWTLDEVKKPLHVETGYVRVPSPKKVEMVISQPTGVVSVEEGTIDGTVIQVETISLARTSSAKAPHVTKFARRFKVNVEDGTLHSTMGMATEATDLTQHLESTLKRID</sequence>
<keyword evidence="2" id="KW-0812">Transmembrane</keyword>
<feature type="domain" description="THAP4-like heme-binding" evidence="3">
    <location>
        <begin position="122"/>
        <end position="230"/>
    </location>
</feature>
<evidence type="ECO:0000313" key="5">
    <source>
        <dbReference type="Proteomes" id="UP000612746"/>
    </source>
</evidence>
<dbReference type="Pfam" id="PF08768">
    <property type="entry name" value="THAP4_heme-bd"/>
    <property type="match status" value="1"/>
</dbReference>
<organism evidence="4 5">
    <name type="scientific">Umbelopsis vinacea</name>
    <dbReference type="NCBI Taxonomy" id="44442"/>
    <lineage>
        <taxon>Eukaryota</taxon>
        <taxon>Fungi</taxon>
        <taxon>Fungi incertae sedis</taxon>
        <taxon>Mucoromycota</taxon>
        <taxon>Mucoromycotina</taxon>
        <taxon>Umbelopsidomycetes</taxon>
        <taxon>Umbelopsidales</taxon>
        <taxon>Umbelopsidaceae</taxon>
        <taxon>Umbelopsis</taxon>
    </lineage>
</organism>
<evidence type="ECO:0000256" key="2">
    <source>
        <dbReference type="SAM" id="Phobius"/>
    </source>
</evidence>
<dbReference type="Proteomes" id="UP000612746">
    <property type="component" value="Unassembled WGS sequence"/>
</dbReference>
<comment type="catalytic activity">
    <reaction evidence="1">
        <text>peroxynitrite = nitrate</text>
        <dbReference type="Rhea" id="RHEA:63116"/>
        <dbReference type="ChEBI" id="CHEBI:17632"/>
        <dbReference type="ChEBI" id="CHEBI:25941"/>
    </reaction>
    <physiologicalReaction direction="left-to-right" evidence="1">
        <dbReference type="Rhea" id="RHEA:63117"/>
    </physiologicalReaction>
</comment>
<keyword evidence="2" id="KW-0472">Membrane</keyword>
<keyword evidence="2" id="KW-1133">Transmembrane helix</keyword>
<evidence type="ECO:0000259" key="3">
    <source>
        <dbReference type="Pfam" id="PF08768"/>
    </source>
</evidence>
<dbReference type="PANTHER" id="PTHR15854">
    <property type="entry name" value="THAP4 PROTEIN"/>
    <property type="match status" value="1"/>
</dbReference>
<dbReference type="PANTHER" id="PTHR15854:SF4">
    <property type="entry name" value="PEROXYNITRITE ISOMERASE THAP4"/>
    <property type="match status" value="1"/>
</dbReference>
<dbReference type="InterPro" id="IPR045165">
    <property type="entry name" value="Nitrobindin"/>
</dbReference>
<keyword evidence="5" id="KW-1185">Reference proteome</keyword>
<dbReference type="CDD" id="cd07828">
    <property type="entry name" value="lipocalin_heme-bd-THAP4-like"/>
    <property type="match status" value="1"/>
</dbReference>
<reference evidence="4" key="1">
    <citation type="submission" date="2020-12" db="EMBL/GenBank/DDBJ databases">
        <title>Metabolic potential, ecology and presence of endohyphal bacteria is reflected in genomic diversity of Mucoromycotina.</title>
        <authorList>
            <person name="Muszewska A."/>
            <person name="Okrasinska A."/>
            <person name="Steczkiewicz K."/>
            <person name="Drgas O."/>
            <person name="Orlowska M."/>
            <person name="Perlinska-Lenart U."/>
            <person name="Aleksandrzak-Piekarczyk T."/>
            <person name="Szatraj K."/>
            <person name="Zielenkiewicz U."/>
            <person name="Pilsyk S."/>
            <person name="Malc E."/>
            <person name="Mieczkowski P."/>
            <person name="Kruszewska J.S."/>
            <person name="Biernat P."/>
            <person name="Pawlowska J."/>
        </authorList>
    </citation>
    <scope>NUCLEOTIDE SEQUENCE</scope>
    <source>
        <strain evidence="4">WA0000051536</strain>
    </source>
</reference>
<dbReference type="EMBL" id="JAEPRA010000017">
    <property type="protein sequence ID" value="KAG2174076.1"/>
    <property type="molecule type" value="Genomic_DNA"/>
</dbReference>
<dbReference type="Gene3D" id="2.40.128.20">
    <property type="match status" value="1"/>
</dbReference>
<dbReference type="AlphaFoldDB" id="A0A8H7PIV4"/>
<dbReference type="InterPro" id="IPR012674">
    <property type="entry name" value="Calycin"/>
</dbReference>
<dbReference type="InterPro" id="IPR014878">
    <property type="entry name" value="THAP4-like_heme-bd"/>
</dbReference>
<evidence type="ECO:0000313" key="4">
    <source>
        <dbReference type="EMBL" id="KAG2174076.1"/>
    </source>
</evidence>
<proteinExistence type="predicted"/>
<dbReference type="SUPFAM" id="SSF50814">
    <property type="entry name" value="Lipocalins"/>
    <property type="match status" value="1"/>
</dbReference>
<name>A0A8H7PIV4_9FUNG</name>
<gene>
    <name evidence="4" type="ORF">INT44_000190</name>
</gene>
<comment type="caution">
    <text evidence="4">The sequence shown here is derived from an EMBL/GenBank/DDBJ whole genome shotgun (WGS) entry which is preliminary data.</text>
</comment>
<dbReference type="OrthoDB" id="58529at2759"/>
<evidence type="ECO:0000256" key="1">
    <source>
        <dbReference type="ARBA" id="ARBA00036993"/>
    </source>
</evidence>
<feature type="transmembrane region" description="Helical" evidence="2">
    <location>
        <begin position="69"/>
        <end position="88"/>
    </location>
</feature>
<protein>
    <recommendedName>
        <fullName evidence="3">THAP4-like heme-binding domain-containing protein</fullName>
    </recommendedName>
</protein>
<accession>A0A8H7PIV4</accession>